<evidence type="ECO:0000313" key="3">
    <source>
        <dbReference type="Proteomes" id="UP000519023"/>
    </source>
</evidence>
<dbReference type="InterPro" id="IPR037165">
    <property type="entry name" value="AldOxase/xan_DH_Mopterin-bd_sf"/>
</dbReference>
<dbReference type="PROSITE" id="PS51318">
    <property type="entry name" value="TAT"/>
    <property type="match status" value="1"/>
</dbReference>
<dbReference type="InterPro" id="IPR052516">
    <property type="entry name" value="N-heterocyclic_Hydroxylase"/>
</dbReference>
<sequence>MSAATLSRRGFISASLLAGGGLLFDLNVPVARAADGTPVILTAFIRILPDNRVVIGAKNAEIGQGAKTMLPMMIAEELGVDWSQVTIEQTHADAKIFGGQSAGGSRTTPREWLPTRQAGAAARAMLVAAAAQGWGVAPETLKTSAGKVIDPKSGKSATYASLAAVAAKLPAPDPATLKLTDSADFRIIGQSVGGVDTPAIVAGKPLFGIDFKLPNMLYAVLETCPAFGGTMKSANLDAVKALPGVAHVLTIKGDGTPESGFEGVAILSKSWWSANQAREALKIDWDVSAVSGFSTESYASQAAAKRKGKADADIVRTGDVDAAFASAVKTVTADYDYPFLAHGTLEPQNCTALFKDGAVEIWAPTQNPESGRALVAKALNLPPEKIRINFTRIGGGFGRRLMNDYMVQAASIAAQLPGVPVKLLWTRQQDIQRDFYRPAGWHGFRAALDKGGKLTAFHDHFVTFGKDGKPVRSAEMPASELPVGLIDNVLLEQSFLATNMPTGWLRAPGSNALGFVTQAFLDEVAQAAGKDLPTLMLDLFSDPKALPRGPNQPPFVTARAKGVIEKAIAMGDWANRKTLPKGSGKGFAFYYSHMGYFAEVVEVAIVDGVPKVKTVWVAGDVGSQIINPINALHQAQGSVIEGLGQALAGQQITQVAGAVEQANYDTHPYLRINDAPQIIVEFVKTDYPPTGLGEPALPPVIPALVNAIYAATGKRIRTLPVTAEMLA</sequence>
<organism evidence="2 3">
    <name type="scientific">Sphingobium psychrophilum</name>
    <dbReference type="NCBI Taxonomy" id="2728834"/>
    <lineage>
        <taxon>Bacteria</taxon>
        <taxon>Pseudomonadati</taxon>
        <taxon>Pseudomonadota</taxon>
        <taxon>Alphaproteobacteria</taxon>
        <taxon>Sphingomonadales</taxon>
        <taxon>Sphingomonadaceae</taxon>
        <taxon>Sphingobium</taxon>
    </lineage>
</organism>
<name>A0A7X9WUA3_9SPHN</name>
<protein>
    <submittedName>
        <fullName evidence="2">Xanthine dehydrogenase family protein molybdopterin-binding subunit</fullName>
    </submittedName>
</protein>
<dbReference type="RefSeq" id="WP_169571967.1">
    <property type="nucleotide sequence ID" value="NZ_JABBFV010000004.1"/>
</dbReference>
<dbReference type="InterPro" id="IPR008274">
    <property type="entry name" value="AldOxase/xan_DH_MoCoBD1"/>
</dbReference>
<dbReference type="AlphaFoldDB" id="A0A7X9WUA3"/>
<dbReference type="Gene3D" id="3.90.1170.50">
    <property type="entry name" value="Aldehyde oxidase/xanthine dehydrogenase, a/b hammerhead"/>
    <property type="match status" value="1"/>
</dbReference>
<dbReference type="InterPro" id="IPR006311">
    <property type="entry name" value="TAT_signal"/>
</dbReference>
<accession>A0A7X9WUA3</accession>
<dbReference type="Pfam" id="PF02738">
    <property type="entry name" value="MoCoBD_1"/>
    <property type="match status" value="1"/>
</dbReference>
<dbReference type="Proteomes" id="UP000519023">
    <property type="component" value="Unassembled WGS sequence"/>
</dbReference>
<reference evidence="2 3" key="1">
    <citation type="submission" date="2020-04" db="EMBL/GenBank/DDBJ databases">
        <title>Sphingobium sp. AR-3-1 isolated from Arctic soil.</title>
        <authorList>
            <person name="Dahal R.H."/>
            <person name="Chaudhary D.K."/>
        </authorList>
    </citation>
    <scope>NUCLEOTIDE SEQUENCE [LARGE SCALE GENOMIC DNA]</scope>
    <source>
        <strain evidence="2 3">AR-3-1</strain>
    </source>
</reference>
<comment type="caution">
    <text evidence="2">The sequence shown here is derived from an EMBL/GenBank/DDBJ whole genome shotgun (WGS) entry which is preliminary data.</text>
</comment>
<dbReference type="InterPro" id="IPR046867">
    <property type="entry name" value="AldOxase/xan_DH_MoCoBD2"/>
</dbReference>
<dbReference type="Pfam" id="PF20256">
    <property type="entry name" value="MoCoBD_2"/>
    <property type="match status" value="2"/>
</dbReference>
<dbReference type="PANTHER" id="PTHR47495:SF3">
    <property type="entry name" value="BLR6219 PROTEIN"/>
    <property type="match status" value="1"/>
</dbReference>
<dbReference type="InterPro" id="IPR012368">
    <property type="entry name" value="OxRdtase_Mopterin-bd_su_IorB"/>
</dbReference>
<keyword evidence="3" id="KW-1185">Reference proteome</keyword>
<feature type="domain" description="Aldehyde oxidase/xanthine dehydrogenase a/b hammerhead" evidence="1">
    <location>
        <begin position="202"/>
        <end position="289"/>
    </location>
</feature>
<dbReference type="PIRSF" id="PIRSF036389">
    <property type="entry name" value="IOR_B"/>
    <property type="match status" value="1"/>
</dbReference>
<dbReference type="SUPFAM" id="SSF56003">
    <property type="entry name" value="Molybdenum cofactor-binding domain"/>
    <property type="match status" value="2"/>
</dbReference>
<dbReference type="EMBL" id="JABBFV010000004">
    <property type="protein sequence ID" value="NML09979.1"/>
    <property type="molecule type" value="Genomic_DNA"/>
</dbReference>
<dbReference type="Gene3D" id="3.30.365.10">
    <property type="entry name" value="Aldehyde oxidase/xanthine dehydrogenase, molybdopterin binding domain"/>
    <property type="match status" value="4"/>
</dbReference>
<dbReference type="PANTHER" id="PTHR47495">
    <property type="entry name" value="ALDEHYDE DEHYDROGENASE"/>
    <property type="match status" value="1"/>
</dbReference>
<gene>
    <name evidence="2" type="ORF">HHL08_07410</name>
</gene>
<evidence type="ECO:0000259" key="1">
    <source>
        <dbReference type="SMART" id="SM01008"/>
    </source>
</evidence>
<evidence type="ECO:0000313" key="2">
    <source>
        <dbReference type="EMBL" id="NML09979.1"/>
    </source>
</evidence>
<proteinExistence type="predicted"/>
<dbReference type="SMART" id="SM01008">
    <property type="entry name" value="Ald_Xan_dh_C"/>
    <property type="match status" value="1"/>
</dbReference>
<dbReference type="GO" id="GO:0016491">
    <property type="term" value="F:oxidoreductase activity"/>
    <property type="evidence" value="ECO:0007669"/>
    <property type="project" value="InterPro"/>
</dbReference>
<dbReference type="InterPro" id="IPR000674">
    <property type="entry name" value="Ald_Oxase/Xan_DH_a/b"/>
</dbReference>